<evidence type="ECO:0000256" key="2">
    <source>
        <dbReference type="ARBA" id="ARBA00022729"/>
    </source>
</evidence>
<reference evidence="5" key="1">
    <citation type="journal article" date="2015" name="Genome Announc.">
        <title>Complete Genome Sequence of Herbaspirillum hiltneri N3 (DSM 17495), Isolated from Surface-Sterilized Wheat Roots.</title>
        <authorList>
            <person name="Guizelini D."/>
            <person name="Saizaki P.M."/>
            <person name="Coimbra N.A."/>
            <person name="Weiss V.A."/>
            <person name="Faoro H."/>
            <person name="Sfeir M.Z."/>
            <person name="Baura V.A."/>
            <person name="Monteiro R.A."/>
            <person name="Chubatsu L.S."/>
            <person name="Souza E.M."/>
            <person name="Cruz L.M."/>
            <person name="Pedrosa F.O."/>
            <person name="Raittz R.T."/>
            <person name="Marchaukoski J.N."/>
            <person name="Steffens M.B."/>
        </authorList>
    </citation>
    <scope>NUCLEOTIDE SEQUENCE [LARGE SCALE GENOMIC DNA]</scope>
    <source>
        <strain evidence="5">N3</strain>
    </source>
</reference>
<organism evidence="4 5">
    <name type="scientific">Herbaspirillum hiltneri N3</name>
    <dbReference type="NCBI Taxonomy" id="1262470"/>
    <lineage>
        <taxon>Bacteria</taxon>
        <taxon>Pseudomonadati</taxon>
        <taxon>Pseudomonadota</taxon>
        <taxon>Betaproteobacteria</taxon>
        <taxon>Burkholderiales</taxon>
        <taxon>Oxalobacteraceae</taxon>
        <taxon>Herbaspirillum</taxon>
    </lineage>
</organism>
<name>A0ABM5UW88_9BURK</name>
<evidence type="ECO:0000313" key="5">
    <source>
        <dbReference type="Proteomes" id="UP000063429"/>
    </source>
</evidence>
<keyword evidence="2" id="KW-0732">Signal</keyword>
<dbReference type="Pfam" id="PF13458">
    <property type="entry name" value="Peripla_BP_6"/>
    <property type="match status" value="1"/>
</dbReference>
<dbReference type="CDD" id="cd06342">
    <property type="entry name" value="PBP1_ABC_LIVBP-like"/>
    <property type="match status" value="1"/>
</dbReference>
<dbReference type="PANTHER" id="PTHR47151">
    <property type="entry name" value="LEU/ILE/VAL-BINDING ABC TRANSPORTER SUBUNIT"/>
    <property type="match status" value="1"/>
</dbReference>
<gene>
    <name evidence="4" type="ORF">F506_00850</name>
</gene>
<comment type="similarity">
    <text evidence="1">Belongs to the leucine-binding protein family.</text>
</comment>
<dbReference type="InterPro" id="IPR028082">
    <property type="entry name" value="Peripla_BP_I"/>
</dbReference>
<dbReference type="Gene3D" id="3.40.50.2300">
    <property type="match status" value="2"/>
</dbReference>
<dbReference type="PANTHER" id="PTHR47151:SF2">
    <property type="entry name" value="AMINO ACID BINDING PROTEIN"/>
    <property type="match status" value="1"/>
</dbReference>
<evidence type="ECO:0000259" key="3">
    <source>
        <dbReference type="Pfam" id="PF13458"/>
    </source>
</evidence>
<keyword evidence="5" id="KW-1185">Reference proteome</keyword>
<evidence type="ECO:0000256" key="1">
    <source>
        <dbReference type="ARBA" id="ARBA00010062"/>
    </source>
</evidence>
<sequence>MLIGVIGPLTIPRGKTTRDGAQFAVDKINAQGLRVGDKNIVLRLFLADDKNDLNLAVINARAAVAAGVVGVVGHLTTDASIAAAKIYNEAGVPQLSPTSSGREFTQLGYSTVFQLLGHSEYTSQYLAETAIKVLRAKRIMLIDNDTLLGKALARGFAAAVTRQGGQIVDSDKINAKSSDFNAAVAKIRNASPDLVFFAGVEPQTSAFAVRLRQFGLQTRLLLAGGAVNPLFPRKTEEYPEGTLVLVNGHPVEKVQNFKRLEQAYREKYTSPLIPRTWFAYDAVDMLAEAMKRAGSTNPRLLSPILHQMKFNGLSGAISFAPDGSLIAPPYTLYRAEQGRWKTLNTLP</sequence>
<dbReference type="Proteomes" id="UP000063429">
    <property type="component" value="Chromosome"/>
</dbReference>
<feature type="domain" description="Leucine-binding protein" evidence="3">
    <location>
        <begin position="3"/>
        <end position="336"/>
    </location>
</feature>
<dbReference type="SUPFAM" id="SSF53822">
    <property type="entry name" value="Periplasmic binding protein-like I"/>
    <property type="match status" value="1"/>
</dbReference>
<protein>
    <recommendedName>
        <fullName evidence="3">Leucine-binding protein domain-containing protein</fullName>
    </recommendedName>
</protein>
<accession>A0ABM5UW88</accession>
<evidence type="ECO:0000313" key="4">
    <source>
        <dbReference type="EMBL" id="AKZ61406.1"/>
    </source>
</evidence>
<dbReference type="EMBL" id="CP011409">
    <property type="protein sequence ID" value="AKZ61406.1"/>
    <property type="molecule type" value="Genomic_DNA"/>
</dbReference>
<dbReference type="InterPro" id="IPR028081">
    <property type="entry name" value="Leu-bd"/>
</dbReference>
<proteinExistence type="inferred from homology"/>